<dbReference type="SUPFAM" id="SSF54928">
    <property type="entry name" value="RNA-binding domain, RBD"/>
    <property type="match status" value="6"/>
</dbReference>
<evidence type="ECO:0000259" key="5">
    <source>
        <dbReference type="PROSITE" id="PS50102"/>
    </source>
</evidence>
<protein>
    <recommendedName>
        <fullName evidence="5">RRM domain-containing protein</fullName>
    </recommendedName>
</protein>
<keyword evidence="1" id="KW-0677">Repeat</keyword>
<feature type="domain" description="RRM" evidence="5">
    <location>
        <begin position="28"/>
        <end position="102"/>
    </location>
</feature>
<dbReference type="Pfam" id="PF00076">
    <property type="entry name" value="RRM_1"/>
    <property type="match status" value="3"/>
</dbReference>
<dbReference type="SMART" id="SM00360">
    <property type="entry name" value="RRM"/>
    <property type="match status" value="6"/>
</dbReference>
<feature type="domain" description="RRM" evidence="5">
    <location>
        <begin position="369"/>
        <end position="471"/>
    </location>
</feature>
<evidence type="ECO:0000256" key="4">
    <source>
        <dbReference type="SAM" id="MobiDB-lite"/>
    </source>
</evidence>
<dbReference type="PANTHER" id="PTHR24012">
    <property type="entry name" value="RNA BINDING PROTEIN"/>
    <property type="match status" value="1"/>
</dbReference>
<feature type="domain" description="RRM" evidence="5">
    <location>
        <begin position="695"/>
        <end position="796"/>
    </location>
</feature>
<dbReference type="CDD" id="cd00590">
    <property type="entry name" value="RRM_SF"/>
    <property type="match status" value="3"/>
</dbReference>
<evidence type="ECO:0000256" key="2">
    <source>
        <dbReference type="ARBA" id="ARBA00022884"/>
    </source>
</evidence>
<organism evidence="6">
    <name type="scientific">Alexandrium monilatum</name>
    <dbReference type="NCBI Taxonomy" id="311494"/>
    <lineage>
        <taxon>Eukaryota</taxon>
        <taxon>Sar</taxon>
        <taxon>Alveolata</taxon>
        <taxon>Dinophyceae</taxon>
        <taxon>Gonyaulacales</taxon>
        <taxon>Pyrocystaceae</taxon>
        <taxon>Alexandrium</taxon>
    </lineage>
</organism>
<dbReference type="EMBL" id="HBNR01071103">
    <property type="protein sequence ID" value="CAE4645971.1"/>
    <property type="molecule type" value="Transcribed_RNA"/>
</dbReference>
<reference evidence="6" key="1">
    <citation type="submission" date="2021-01" db="EMBL/GenBank/DDBJ databases">
        <authorList>
            <person name="Corre E."/>
            <person name="Pelletier E."/>
            <person name="Niang G."/>
            <person name="Scheremetjew M."/>
            <person name="Finn R."/>
            <person name="Kale V."/>
            <person name="Holt S."/>
            <person name="Cochrane G."/>
            <person name="Meng A."/>
            <person name="Brown T."/>
            <person name="Cohen L."/>
        </authorList>
    </citation>
    <scope>NUCLEOTIDE SEQUENCE</scope>
    <source>
        <strain evidence="6">CCMP3105</strain>
    </source>
</reference>
<evidence type="ECO:0000313" key="6">
    <source>
        <dbReference type="EMBL" id="CAE4645971.1"/>
    </source>
</evidence>
<dbReference type="InterPro" id="IPR000504">
    <property type="entry name" value="RRM_dom"/>
</dbReference>
<dbReference type="AlphaFoldDB" id="A0A7S4SHH4"/>
<sequence length="868" mass="86809">MVSATYGPAQAALPALRASPYGGGTSNTNLFVGNLPPHIREPELNEMFSACGTIVSSRVMVDQSTGRSRGSALVKFSSSDEAMVAIKTLNGEAGILVKLAERDMGQGPPRHAVAGRTHPSRVAADAAPAGPAAGGAGGAPLPLVVRYAGSDRVPSDNLYITGLPSPQADQGLLGELFAGLRLTVVRSRVIPDTKGTGSSAAMVQLASQEEAEAAISALHGQVVEGLSPGGGAAGRGLAARPGPGECTAPRALALKYAGGDGSAPSDNLYITGLPSPQVDQAALNQVFVGLGLTVVRSRVIPDTRGSGASAAMVQLASREQAESAILALHGEPLPALEAAGSGPVSPGGGSGGTALRVKYAGGDGGQPSDNLYISGLPSPPPDQVTLHRVFADLGLTVVRSRTIPDTRGAGTSAAMVQLASVEEASSAILALNGEPFPAAEPLPPAGAKGAKVCAGQWGGGGTMLRLKYAGGESSQPSDNLYITGLPSPPPDQATLNLVFVGLGFTVVRSKVIPDTRGTGISAAMVQLASREEAASAIATLDGEVFPPLDSLMSADHGGGSSPTGEGAGGVALRVKYAGGDGSRASDNLYISGLPSPAPDQATLHSILAGLGLTVVRSRIIPDTRGSGISAALVQLASQEEAAAAILALDGETFSAPAEALPSRPAAPAAPALPQGERGAVLRVKYAGGDGSQPSDNLYISGLPSPAPDQATLDQVFSGLGLTVVRSRVIQDTRGIGVSAALVQLASQQEAASAIASLNGEVFPPLDSLRPQDHGGTSAETMQASSGSTLRVKYAGGGASPSDNLYVSGLPSPAPEQAGLDWMFAGLGFTVVRSRVIPDTRGSGSSAALVQLGSPEEAAAAMSGLLNAC</sequence>
<dbReference type="InterPro" id="IPR012677">
    <property type="entry name" value="Nucleotide-bd_a/b_plait_sf"/>
</dbReference>
<name>A0A7S4SHH4_9DINO</name>
<feature type="region of interest" description="Disordered" evidence="4">
    <location>
        <begin position="106"/>
        <end position="135"/>
    </location>
</feature>
<proteinExistence type="predicted"/>
<feature type="domain" description="RRM" evidence="5">
    <location>
        <begin position="156"/>
        <end position="244"/>
    </location>
</feature>
<feature type="domain" description="RRM" evidence="5">
    <location>
        <begin position="266"/>
        <end position="362"/>
    </location>
</feature>
<gene>
    <name evidence="6" type="ORF">AMON00008_LOCUS50374</name>
</gene>
<feature type="domain" description="RRM" evidence="5">
    <location>
        <begin position="586"/>
        <end position="688"/>
    </location>
</feature>
<accession>A0A7S4SHH4</accession>
<evidence type="ECO:0000256" key="3">
    <source>
        <dbReference type="PROSITE-ProRule" id="PRU00176"/>
    </source>
</evidence>
<dbReference type="GO" id="GO:0003723">
    <property type="term" value="F:RNA binding"/>
    <property type="evidence" value="ECO:0007669"/>
    <property type="project" value="UniProtKB-UniRule"/>
</dbReference>
<evidence type="ECO:0000256" key="1">
    <source>
        <dbReference type="ARBA" id="ARBA00022737"/>
    </source>
</evidence>
<feature type="domain" description="RRM" evidence="5">
    <location>
        <begin position="478"/>
        <end position="579"/>
    </location>
</feature>
<keyword evidence="2 3" id="KW-0694">RNA-binding</keyword>
<feature type="region of interest" description="Disordered" evidence="4">
    <location>
        <begin position="339"/>
        <end position="360"/>
    </location>
</feature>
<dbReference type="PROSITE" id="PS50102">
    <property type="entry name" value="RRM"/>
    <property type="match status" value="7"/>
</dbReference>
<dbReference type="Gene3D" id="3.30.70.330">
    <property type="match status" value="6"/>
</dbReference>
<dbReference type="InterPro" id="IPR035979">
    <property type="entry name" value="RBD_domain_sf"/>
</dbReference>